<dbReference type="AlphaFoldDB" id="A0A9W9E1U0"/>
<dbReference type="Gene3D" id="3.60.15.10">
    <property type="entry name" value="Ribonuclease Z/Hydroxyacylglutathione hydrolase-like"/>
    <property type="match status" value="1"/>
</dbReference>
<evidence type="ECO:0000313" key="3">
    <source>
        <dbReference type="EMBL" id="KAJ4854209.1"/>
    </source>
</evidence>
<dbReference type="EMBL" id="JAOPEN010000008">
    <property type="protein sequence ID" value="KAJ4854209.1"/>
    <property type="molecule type" value="Genomic_DNA"/>
</dbReference>
<dbReference type="InterPro" id="IPR036866">
    <property type="entry name" value="RibonucZ/Hydroxyglut_hydro"/>
</dbReference>
<dbReference type="GeneID" id="80873081"/>
<comment type="caution">
    <text evidence="3">The sequence shown here is derived from an EMBL/GenBank/DDBJ whole genome shotgun (WGS) entry which is preliminary data.</text>
</comment>
<organism evidence="3 4">
    <name type="scientific">Trichoderma breve</name>
    <dbReference type="NCBI Taxonomy" id="2034170"/>
    <lineage>
        <taxon>Eukaryota</taxon>
        <taxon>Fungi</taxon>
        <taxon>Dikarya</taxon>
        <taxon>Ascomycota</taxon>
        <taxon>Pezizomycotina</taxon>
        <taxon>Sordariomycetes</taxon>
        <taxon>Hypocreomycetidae</taxon>
        <taxon>Hypocreales</taxon>
        <taxon>Hypocreaceae</taxon>
        <taxon>Trichoderma</taxon>
    </lineage>
</organism>
<feature type="signal peptide" evidence="1">
    <location>
        <begin position="1"/>
        <end position="19"/>
    </location>
</feature>
<reference evidence="3" key="1">
    <citation type="submission" date="2022-09" db="EMBL/GenBank/DDBJ databases">
        <title>Chromosome-level assembly of Trichoderma breve T069, a fungus used in development of biopesticide product.</title>
        <authorList>
            <person name="Lin R."/>
            <person name="Liu T."/>
        </authorList>
    </citation>
    <scope>NUCLEOTIDE SEQUENCE</scope>
    <source>
        <strain evidence="3">T069</strain>
    </source>
</reference>
<gene>
    <name evidence="3" type="ORF">T069G_11188</name>
</gene>
<keyword evidence="4" id="KW-1185">Reference proteome</keyword>
<evidence type="ECO:0000256" key="1">
    <source>
        <dbReference type="SAM" id="SignalP"/>
    </source>
</evidence>
<dbReference type="SUPFAM" id="SSF56281">
    <property type="entry name" value="Metallo-hydrolase/oxidoreductase"/>
    <property type="match status" value="1"/>
</dbReference>
<dbReference type="InterPro" id="IPR001279">
    <property type="entry name" value="Metallo-B-lactamas"/>
</dbReference>
<dbReference type="Pfam" id="PF00753">
    <property type="entry name" value="Lactamase_B"/>
    <property type="match status" value="1"/>
</dbReference>
<feature type="domain" description="Metallo-beta-lactamase" evidence="2">
    <location>
        <begin position="56"/>
        <end position="125"/>
    </location>
</feature>
<dbReference type="Proteomes" id="UP001140511">
    <property type="component" value="Unassembled WGS sequence"/>
</dbReference>
<sequence>MRLISAWSLALLAATTSIAREILTIPSWAPVSTEAPPLNSTVYQIESFGGGAYMVTDNQCNCLFLVSTNGVMVVDAPPSIGHYIAYAIGNTTNKHITHFIYSHARSDHVGSVFVFENATRIAHSISKGLLSIVPSADEPLPDVTFENEYTLSHGNQTL</sequence>
<dbReference type="RefSeq" id="XP_056023267.1">
    <property type="nucleotide sequence ID" value="XM_056178393.1"/>
</dbReference>
<protein>
    <recommendedName>
        <fullName evidence="2">Metallo-beta-lactamase domain-containing protein</fullName>
    </recommendedName>
</protein>
<feature type="chain" id="PRO_5040939870" description="Metallo-beta-lactamase domain-containing protein" evidence="1">
    <location>
        <begin position="20"/>
        <end position="158"/>
    </location>
</feature>
<proteinExistence type="predicted"/>
<accession>A0A9W9E1U0</accession>
<keyword evidence="1" id="KW-0732">Signal</keyword>
<evidence type="ECO:0000313" key="4">
    <source>
        <dbReference type="Proteomes" id="UP001140511"/>
    </source>
</evidence>
<evidence type="ECO:0000259" key="2">
    <source>
        <dbReference type="Pfam" id="PF00753"/>
    </source>
</evidence>
<name>A0A9W9E1U0_9HYPO</name>